<gene>
    <name evidence="12" type="primary">twk-9</name>
    <name evidence="12" type="ORF">T4D_7636</name>
</gene>
<feature type="compositionally biased region" description="Polar residues" evidence="9">
    <location>
        <begin position="436"/>
        <end position="454"/>
    </location>
</feature>
<evidence type="ECO:0000256" key="8">
    <source>
        <dbReference type="RuleBase" id="RU003857"/>
    </source>
</evidence>
<keyword evidence="7 8" id="KW-0407">Ion channel</keyword>
<dbReference type="Proteomes" id="UP000054995">
    <property type="component" value="Unassembled WGS sequence"/>
</dbReference>
<feature type="transmembrane region" description="Helical" evidence="10">
    <location>
        <begin position="1084"/>
        <end position="1103"/>
    </location>
</feature>
<organism evidence="12 13">
    <name type="scientific">Trichinella pseudospiralis</name>
    <name type="common">Parasitic roundworm</name>
    <dbReference type="NCBI Taxonomy" id="6337"/>
    <lineage>
        <taxon>Eukaryota</taxon>
        <taxon>Metazoa</taxon>
        <taxon>Ecdysozoa</taxon>
        <taxon>Nematoda</taxon>
        <taxon>Enoplea</taxon>
        <taxon>Dorylaimia</taxon>
        <taxon>Trichinellida</taxon>
        <taxon>Trichinellidae</taxon>
        <taxon>Trichinella</taxon>
    </lineage>
</organism>
<feature type="transmembrane region" description="Helical" evidence="10">
    <location>
        <begin position="982"/>
        <end position="1000"/>
    </location>
</feature>
<evidence type="ECO:0000256" key="3">
    <source>
        <dbReference type="ARBA" id="ARBA00022692"/>
    </source>
</evidence>
<dbReference type="Pfam" id="PF07885">
    <property type="entry name" value="Ion_trans_2"/>
    <property type="match status" value="2"/>
</dbReference>
<dbReference type="PANTHER" id="PTHR11003">
    <property type="entry name" value="POTASSIUM CHANNEL, SUBFAMILY K"/>
    <property type="match status" value="1"/>
</dbReference>
<name>A0A0V1FW14_TRIPS</name>
<dbReference type="PANTHER" id="PTHR11003:SF273">
    <property type="entry name" value="TWIK FAMILY OF POTASSIUM CHANNELS PROTEIN 9"/>
    <property type="match status" value="1"/>
</dbReference>
<keyword evidence="4 10" id="KW-1133">Transmembrane helix</keyword>
<evidence type="ECO:0000256" key="4">
    <source>
        <dbReference type="ARBA" id="ARBA00022989"/>
    </source>
</evidence>
<feature type="domain" description="Potassium channel" evidence="11">
    <location>
        <begin position="950"/>
        <end position="1007"/>
    </location>
</feature>
<dbReference type="Gene3D" id="1.10.287.70">
    <property type="match status" value="1"/>
</dbReference>
<evidence type="ECO:0000256" key="6">
    <source>
        <dbReference type="ARBA" id="ARBA00023136"/>
    </source>
</evidence>
<keyword evidence="5 8" id="KW-0406">Ion transport</keyword>
<keyword evidence="2 8" id="KW-0813">Transport</keyword>
<keyword evidence="6 10" id="KW-0472">Membrane</keyword>
<feature type="transmembrane region" description="Helical" evidence="10">
    <location>
        <begin position="848"/>
        <end position="868"/>
    </location>
</feature>
<evidence type="ECO:0000256" key="2">
    <source>
        <dbReference type="ARBA" id="ARBA00022448"/>
    </source>
</evidence>
<dbReference type="PRINTS" id="PR01333">
    <property type="entry name" value="2POREKCHANEL"/>
</dbReference>
<evidence type="ECO:0000313" key="12">
    <source>
        <dbReference type="EMBL" id="KRY90162.1"/>
    </source>
</evidence>
<keyword evidence="3 8" id="KW-0812">Transmembrane</keyword>
<evidence type="ECO:0000256" key="1">
    <source>
        <dbReference type="ARBA" id="ARBA00004141"/>
    </source>
</evidence>
<keyword evidence="13" id="KW-1185">Reference proteome</keyword>
<protein>
    <submittedName>
        <fullName evidence="12">TWiK family of potassium channels protein 9</fullName>
    </submittedName>
</protein>
<dbReference type="InterPro" id="IPR003280">
    <property type="entry name" value="2pore_dom_K_chnl"/>
</dbReference>
<dbReference type="GO" id="GO:0015271">
    <property type="term" value="F:outward rectifier potassium channel activity"/>
    <property type="evidence" value="ECO:0007669"/>
    <property type="project" value="TreeGrafter"/>
</dbReference>
<sequence length="1265" mass="140330">MCLPHCSWSVLAWLQCGSNSVELLGFAVAVNQQQQQGSFAKTSSLFLFIGIGTYVAYQIWFKLHTVGLIETFCCSLRKHLSNVIEKHTDDANTTSDQSTVAEISEEQATIVKLFSRRSSVSSGINKNGDVVQQGSESSAVQLCKIDDNSLPAPRPSRCSGGGCAVTACLLSSPNTSRTGRSESCNSSSSLINGSVSRQSCQYIWDDEFDQCSMAKRGKSSTCISPRQGGGGMVVVRPADEACISDNSSDVSHLFSRDPSEWSEVVALKAIGQCTLAELDKLHEHVSALRNDVESLDFDCTQYAENRQNVEMDLRHMYCSVTLATESESTSAQLDDAYSRGGSSCQKSASSLAQSEPTVLACCPKCGTCLTTPEQAADSQLMTDSLQTMISADMTSTSVSSTRALLLDSCFFSSLEESGLSPHPQRSESEPEDDHSVSASALQPSSEQHSPPTESHTGHVGHYRIVSCFNNVLLLDLRSFLSQHHVVSRTVLDYIVNELIQVRQVHNVLVPYGRSMNIIQACLYHTCIFQTAAVGGAVAKSIQNFQAWFANCCSEQQRVCSASLQCLGALQNWLNLIGKYEYRNHINQFESNLAEFELAVKILVAWEVLLYHSSVILIEEADHSLRSQQQFDTLDDSEATNIFANLLEKPVEDFSDTEIAVLTRLFSITLEIFKSYASDQSEIWTTHPQQVTTTTAAAAVNRLLVLSVVPSTFYPVNMNGTLKKQKLFEALFPIASVDSNSFTEKLFLNFSVHVSRDLVFIFMIGHFVLAKPTPLNRSTTKYCCLPDKKEKMTTVVQVSMIGALFSRLPLAYTFIHLADSDHLQKMRSSIALADFLLPSRVVKYSLPHLLLFLVATMYTFAGAQVFYMIEKPEEHAWKLEGKEKIFREANKLMMYLVTLKSTDLSTMIAEDNLQPLEHRIAVVLSKTYELAKMHYLDPEDLLDPRSTPEGRRWTFASSFLFSFTLITTIGYGNLTPVTMNGRVFCIIYGLFGIPLVMITIANTGRFMFDGMVAILEVLRRAFACLVGRFRRTDKSNSRRRSIVEMISHSHPESGTSVGSPGVVLAFFFHIFLGAMILPQWEEMDFFSAFYFSFVTITTVGFGDIVPRKYDYLPLTLAYVTVGLALATLMVQVMGHYLRKLHYIGRKIMNASGAFVWFGNKMLTVNDLVAVIGRKYGMSIAQIAHLQADLDTVIIETVKEKSELVKKKRAVASSTATATLLPNGQYFDRQFRYIDAEGPSTPSLVTDRVIFEPPPSVFISMDDVASQ</sequence>
<feature type="domain" description="Potassium channel" evidence="11">
    <location>
        <begin position="1065"/>
        <end position="1137"/>
    </location>
</feature>
<comment type="similarity">
    <text evidence="8">Belongs to the two pore domain potassium channel (TC 1.A.1.8) family.</text>
</comment>
<evidence type="ECO:0000313" key="13">
    <source>
        <dbReference type="Proteomes" id="UP000054995"/>
    </source>
</evidence>
<evidence type="ECO:0000256" key="9">
    <source>
        <dbReference type="SAM" id="MobiDB-lite"/>
    </source>
</evidence>
<evidence type="ECO:0000256" key="10">
    <source>
        <dbReference type="SAM" id="Phobius"/>
    </source>
</evidence>
<dbReference type="SUPFAM" id="SSF81324">
    <property type="entry name" value="Voltage-gated potassium channels"/>
    <property type="match status" value="2"/>
</dbReference>
<reference evidence="12 13" key="1">
    <citation type="submission" date="2015-01" db="EMBL/GenBank/DDBJ databases">
        <title>Evolution of Trichinella species and genotypes.</title>
        <authorList>
            <person name="Korhonen P.K."/>
            <person name="Edoardo P."/>
            <person name="Giuseppe L.R."/>
            <person name="Gasser R.B."/>
        </authorList>
    </citation>
    <scope>NUCLEOTIDE SEQUENCE [LARGE SCALE GENOMIC DNA]</scope>
    <source>
        <strain evidence="12">ISS470</strain>
    </source>
</reference>
<comment type="subcellular location">
    <subcellularLocation>
        <location evidence="1">Membrane</location>
        <topology evidence="1">Multi-pass membrane protein</topology>
    </subcellularLocation>
</comment>
<evidence type="ECO:0000259" key="11">
    <source>
        <dbReference type="Pfam" id="PF07885"/>
    </source>
</evidence>
<accession>A0A0V1FW14</accession>
<feature type="region of interest" description="Disordered" evidence="9">
    <location>
        <begin position="416"/>
        <end position="456"/>
    </location>
</feature>
<proteinExistence type="inferred from homology"/>
<feature type="transmembrane region" description="Helical" evidence="10">
    <location>
        <begin position="1056"/>
        <end position="1077"/>
    </location>
</feature>
<feature type="transmembrane region" description="Helical" evidence="10">
    <location>
        <begin position="952"/>
        <end position="970"/>
    </location>
</feature>
<dbReference type="OrthoDB" id="5919611at2759"/>
<dbReference type="AlphaFoldDB" id="A0A0V1FW14"/>
<dbReference type="GO" id="GO:0005886">
    <property type="term" value="C:plasma membrane"/>
    <property type="evidence" value="ECO:0007669"/>
    <property type="project" value="TreeGrafter"/>
</dbReference>
<feature type="transmembrane region" description="Helical" evidence="10">
    <location>
        <begin position="1115"/>
        <end position="1136"/>
    </location>
</feature>
<dbReference type="EMBL" id="JYDT01000024">
    <property type="protein sequence ID" value="KRY90162.1"/>
    <property type="molecule type" value="Genomic_DNA"/>
</dbReference>
<evidence type="ECO:0000256" key="5">
    <source>
        <dbReference type="ARBA" id="ARBA00023065"/>
    </source>
</evidence>
<dbReference type="InterPro" id="IPR013099">
    <property type="entry name" value="K_chnl_dom"/>
</dbReference>
<comment type="caution">
    <text evidence="12">The sequence shown here is derived from an EMBL/GenBank/DDBJ whole genome shotgun (WGS) entry which is preliminary data.</text>
</comment>
<dbReference type="GO" id="GO:0030322">
    <property type="term" value="P:stabilization of membrane potential"/>
    <property type="evidence" value="ECO:0007669"/>
    <property type="project" value="TreeGrafter"/>
</dbReference>
<dbReference type="GO" id="GO:0022841">
    <property type="term" value="F:potassium ion leak channel activity"/>
    <property type="evidence" value="ECO:0007669"/>
    <property type="project" value="TreeGrafter"/>
</dbReference>
<evidence type="ECO:0000256" key="7">
    <source>
        <dbReference type="ARBA" id="ARBA00023303"/>
    </source>
</evidence>